<evidence type="ECO:0000313" key="2">
    <source>
        <dbReference type="EMBL" id="KEH28389.1"/>
    </source>
</evidence>
<evidence type="ECO:0000313" key="4">
    <source>
        <dbReference type="Proteomes" id="UP000002051"/>
    </source>
</evidence>
<sequence>MAYINNPPPLLLPLVGSPGMYMTYFHGMFFTVCDLAVPVLTISMSSENVDQANTPTGTFVKGPLRIERSLQIFKFTSYDELRSELEDPKTHKSVWCFGNKQSFESRVPNGRNENENKSRLYHGNATKLFADAKCVMIVILEKRKTEVFDS</sequence>
<feature type="transmembrane region" description="Helical" evidence="1">
    <location>
        <begin position="20"/>
        <end position="42"/>
    </location>
</feature>
<reference evidence="2 4" key="1">
    <citation type="journal article" date="2011" name="Nature">
        <title>The Medicago genome provides insight into the evolution of rhizobial symbioses.</title>
        <authorList>
            <person name="Young N.D."/>
            <person name="Debelle F."/>
            <person name="Oldroyd G.E."/>
            <person name="Geurts R."/>
            <person name="Cannon S.B."/>
            <person name="Udvardi M.K."/>
            <person name="Benedito V.A."/>
            <person name="Mayer K.F."/>
            <person name="Gouzy J."/>
            <person name="Schoof H."/>
            <person name="Van de Peer Y."/>
            <person name="Proost S."/>
            <person name="Cook D.R."/>
            <person name="Meyers B.C."/>
            <person name="Spannagl M."/>
            <person name="Cheung F."/>
            <person name="De Mita S."/>
            <person name="Krishnakumar V."/>
            <person name="Gundlach H."/>
            <person name="Zhou S."/>
            <person name="Mudge J."/>
            <person name="Bharti A.K."/>
            <person name="Murray J.D."/>
            <person name="Naoumkina M.A."/>
            <person name="Rosen B."/>
            <person name="Silverstein K.A."/>
            <person name="Tang H."/>
            <person name="Rombauts S."/>
            <person name="Zhao P.X."/>
            <person name="Zhou P."/>
            <person name="Barbe V."/>
            <person name="Bardou P."/>
            <person name="Bechner M."/>
            <person name="Bellec A."/>
            <person name="Berger A."/>
            <person name="Berges H."/>
            <person name="Bidwell S."/>
            <person name="Bisseling T."/>
            <person name="Choisne N."/>
            <person name="Couloux A."/>
            <person name="Denny R."/>
            <person name="Deshpande S."/>
            <person name="Dai X."/>
            <person name="Doyle J.J."/>
            <person name="Dudez A.M."/>
            <person name="Farmer A.D."/>
            <person name="Fouteau S."/>
            <person name="Franken C."/>
            <person name="Gibelin C."/>
            <person name="Gish J."/>
            <person name="Goldstein S."/>
            <person name="Gonzalez A.J."/>
            <person name="Green P.J."/>
            <person name="Hallab A."/>
            <person name="Hartog M."/>
            <person name="Hua A."/>
            <person name="Humphray S.J."/>
            <person name="Jeong D.H."/>
            <person name="Jing Y."/>
            <person name="Jocker A."/>
            <person name="Kenton S.M."/>
            <person name="Kim D.J."/>
            <person name="Klee K."/>
            <person name="Lai H."/>
            <person name="Lang C."/>
            <person name="Lin S."/>
            <person name="Macmil S.L."/>
            <person name="Magdelenat G."/>
            <person name="Matthews L."/>
            <person name="McCorrison J."/>
            <person name="Monaghan E.L."/>
            <person name="Mun J.H."/>
            <person name="Najar F.Z."/>
            <person name="Nicholson C."/>
            <person name="Noirot C."/>
            <person name="O'Bleness M."/>
            <person name="Paule C.R."/>
            <person name="Poulain J."/>
            <person name="Prion F."/>
            <person name="Qin B."/>
            <person name="Qu C."/>
            <person name="Retzel E.F."/>
            <person name="Riddle C."/>
            <person name="Sallet E."/>
            <person name="Samain S."/>
            <person name="Samson N."/>
            <person name="Sanders I."/>
            <person name="Saurat O."/>
            <person name="Scarpelli C."/>
            <person name="Schiex T."/>
            <person name="Segurens B."/>
            <person name="Severin A.J."/>
            <person name="Sherrier D.J."/>
            <person name="Shi R."/>
            <person name="Sims S."/>
            <person name="Singer S.R."/>
            <person name="Sinharoy S."/>
            <person name="Sterck L."/>
            <person name="Viollet A."/>
            <person name="Wang B.B."/>
            <person name="Wang K."/>
            <person name="Wang M."/>
            <person name="Wang X."/>
            <person name="Warfsmann J."/>
            <person name="Weissenbach J."/>
            <person name="White D.D."/>
            <person name="White J.D."/>
            <person name="Wiley G.B."/>
            <person name="Wincker P."/>
            <person name="Xing Y."/>
            <person name="Yang L."/>
            <person name="Yao Z."/>
            <person name="Ying F."/>
            <person name="Zhai J."/>
            <person name="Zhou L."/>
            <person name="Zuber A."/>
            <person name="Denarie J."/>
            <person name="Dixon R.A."/>
            <person name="May G.D."/>
            <person name="Schwartz D.C."/>
            <person name="Rogers J."/>
            <person name="Quetier F."/>
            <person name="Town C.D."/>
            <person name="Roe B.A."/>
        </authorList>
    </citation>
    <scope>NUCLEOTIDE SEQUENCE [LARGE SCALE GENOMIC DNA]</scope>
    <source>
        <strain evidence="2">A17</strain>
        <strain evidence="3 4">cv. Jemalong A17</strain>
    </source>
</reference>
<reference evidence="3" key="3">
    <citation type="submission" date="2015-04" db="UniProtKB">
        <authorList>
            <consortium name="EnsemblPlants"/>
        </authorList>
    </citation>
    <scope>IDENTIFICATION</scope>
    <source>
        <strain evidence="3">cv. Jemalong A17</strain>
    </source>
</reference>
<organism evidence="2 4">
    <name type="scientific">Medicago truncatula</name>
    <name type="common">Barrel medic</name>
    <name type="synonym">Medicago tribuloides</name>
    <dbReference type="NCBI Taxonomy" id="3880"/>
    <lineage>
        <taxon>Eukaryota</taxon>
        <taxon>Viridiplantae</taxon>
        <taxon>Streptophyta</taxon>
        <taxon>Embryophyta</taxon>
        <taxon>Tracheophyta</taxon>
        <taxon>Spermatophyta</taxon>
        <taxon>Magnoliopsida</taxon>
        <taxon>eudicotyledons</taxon>
        <taxon>Gunneridae</taxon>
        <taxon>Pentapetalae</taxon>
        <taxon>rosids</taxon>
        <taxon>fabids</taxon>
        <taxon>Fabales</taxon>
        <taxon>Fabaceae</taxon>
        <taxon>Papilionoideae</taxon>
        <taxon>50 kb inversion clade</taxon>
        <taxon>NPAAA clade</taxon>
        <taxon>Hologalegina</taxon>
        <taxon>IRL clade</taxon>
        <taxon>Trifolieae</taxon>
        <taxon>Medicago</taxon>
    </lineage>
</organism>
<dbReference type="EnsemblPlants" id="KEH28389">
    <property type="protein sequence ID" value="KEH28389"/>
    <property type="gene ID" value="MTR_5g090175"/>
</dbReference>
<evidence type="ECO:0000256" key="1">
    <source>
        <dbReference type="SAM" id="Phobius"/>
    </source>
</evidence>
<dbReference type="EMBL" id="CM001221">
    <property type="protein sequence ID" value="KEH28389.1"/>
    <property type="molecule type" value="Genomic_DNA"/>
</dbReference>
<name>A0A072UF77_MEDTR</name>
<proteinExistence type="predicted"/>
<dbReference type="HOGENOM" id="CLU_1743258_0_0_1"/>
<keyword evidence="1" id="KW-0472">Membrane</keyword>
<reference evidence="2 4" key="2">
    <citation type="journal article" date="2014" name="BMC Genomics">
        <title>An improved genome release (version Mt4.0) for the model legume Medicago truncatula.</title>
        <authorList>
            <person name="Tang H."/>
            <person name="Krishnakumar V."/>
            <person name="Bidwell S."/>
            <person name="Rosen B."/>
            <person name="Chan A."/>
            <person name="Zhou S."/>
            <person name="Gentzbittel L."/>
            <person name="Childs K.L."/>
            <person name="Yandell M."/>
            <person name="Gundlach H."/>
            <person name="Mayer K.F."/>
            <person name="Schwartz D.C."/>
            <person name="Town C.D."/>
        </authorList>
    </citation>
    <scope>GENOME REANNOTATION</scope>
    <source>
        <strain evidence="2">A17</strain>
        <strain evidence="3 4">cv. Jemalong A17</strain>
    </source>
</reference>
<keyword evidence="4" id="KW-1185">Reference proteome</keyword>
<accession>A0A072UF77</accession>
<evidence type="ECO:0000313" key="3">
    <source>
        <dbReference type="EnsemblPlants" id="KEH28389"/>
    </source>
</evidence>
<protein>
    <submittedName>
        <fullName evidence="2">Transmembrane protein, putative</fullName>
    </submittedName>
</protein>
<keyword evidence="1" id="KW-1133">Transmembrane helix</keyword>
<dbReference type="Proteomes" id="UP000002051">
    <property type="component" value="Chromosome 5"/>
</dbReference>
<keyword evidence="1 2" id="KW-0812">Transmembrane</keyword>
<dbReference type="AlphaFoldDB" id="A0A072UF77"/>
<gene>
    <name evidence="2" type="ordered locus">MTR_5g090175</name>
</gene>